<feature type="disulfide bond" evidence="11">
    <location>
        <begin position="156"/>
        <end position="178"/>
    </location>
</feature>
<name>A9URI5_MONBE</name>
<keyword evidence="5 13" id="KW-1133">Transmembrane helix</keyword>
<dbReference type="NCBIfam" id="TIGR00863">
    <property type="entry name" value="P2X"/>
    <property type="match status" value="1"/>
</dbReference>
<dbReference type="EMBL" id="CH991544">
    <property type="protein sequence ID" value="EDQ92249.1"/>
    <property type="molecule type" value="Genomic_DNA"/>
</dbReference>
<reference evidence="14 15" key="1">
    <citation type="journal article" date="2008" name="Nature">
        <title>The genome of the choanoflagellate Monosiga brevicollis and the origin of metazoans.</title>
        <authorList>
            <consortium name="JGI Sequencing"/>
            <person name="King N."/>
            <person name="Westbrook M.J."/>
            <person name="Young S.L."/>
            <person name="Kuo A."/>
            <person name="Abedin M."/>
            <person name="Chapman J."/>
            <person name="Fairclough S."/>
            <person name="Hellsten U."/>
            <person name="Isogai Y."/>
            <person name="Letunic I."/>
            <person name="Marr M."/>
            <person name="Pincus D."/>
            <person name="Putnam N."/>
            <person name="Rokas A."/>
            <person name="Wright K.J."/>
            <person name="Zuzow R."/>
            <person name="Dirks W."/>
            <person name="Good M."/>
            <person name="Goodstein D."/>
            <person name="Lemons D."/>
            <person name="Li W."/>
            <person name="Lyons J.B."/>
            <person name="Morris A."/>
            <person name="Nichols S."/>
            <person name="Richter D.J."/>
            <person name="Salamov A."/>
            <person name="Bork P."/>
            <person name="Lim W.A."/>
            <person name="Manning G."/>
            <person name="Miller W.T."/>
            <person name="McGinnis W."/>
            <person name="Shapiro H."/>
            <person name="Tjian R."/>
            <person name="Grigoriev I.V."/>
            <person name="Rokhsar D."/>
        </authorList>
    </citation>
    <scope>NUCLEOTIDE SEQUENCE [LARGE SCALE GENOMIC DNA]</scope>
    <source>
        <strain evidence="15">MX1 / ATCC 50154</strain>
    </source>
</reference>
<dbReference type="PANTHER" id="PTHR10125">
    <property type="entry name" value="P2X PURINOCEPTOR"/>
    <property type="match status" value="1"/>
</dbReference>
<evidence type="ECO:0000256" key="7">
    <source>
        <dbReference type="ARBA" id="ARBA00023136"/>
    </source>
</evidence>
<evidence type="ECO:0000256" key="3">
    <source>
        <dbReference type="ARBA" id="ARBA00022448"/>
    </source>
</evidence>
<dbReference type="eggNOG" id="ENOG502QSUI">
    <property type="taxonomic scope" value="Eukaryota"/>
</dbReference>
<dbReference type="InParanoid" id="A9URI5"/>
<dbReference type="PRINTS" id="PR01307">
    <property type="entry name" value="P2XRECEPTOR"/>
</dbReference>
<evidence type="ECO:0000256" key="9">
    <source>
        <dbReference type="ARBA" id="ARBA00023303"/>
    </source>
</evidence>
<dbReference type="Gene3D" id="1.10.287.940">
    <property type="entry name" value="atp-gated p2x4 ion channel"/>
    <property type="match status" value="1"/>
</dbReference>
<dbReference type="PIRSF" id="PIRSF005713">
    <property type="entry name" value="P2X_purinoceptor"/>
    <property type="match status" value="1"/>
</dbReference>
<dbReference type="Proteomes" id="UP000001357">
    <property type="component" value="Unassembled WGS sequence"/>
</dbReference>
<dbReference type="STRING" id="81824.A9URI5"/>
<dbReference type="FunFam" id="2.60.490.10:FF:000012">
    <property type="entry name" value="P2X purinoceptor"/>
    <property type="match status" value="1"/>
</dbReference>
<keyword evidence="7 13" id="KW-0472">Membrane</keyword>
<comment type="subcellular location">
    <subcellularLocation>
        <location evidence="1">Endomembrane system</location>
    </subcellularLocation>
</comment>
<evidence type="ECO:0000256" key="12">
    <source>
        <dbReference type="PIRSR" id="PIRSR005713-3"/>
    </source>
</evidence>
<dbReference type="InterPro" id="IPR027309">
    <property type="entry name" value="P2X_extracellular_dom_sf"/>
</dbReference>
<feature type="binding site" evidence="10">
    <location>
        <position position="336"/>
    </location>
    <ligand>
        <name>ATP</name>
        <dbReference type="ChEBI" id="CHEBI:30616"/>
        <note>ligand shared between two neighboring subunits of the homotrimer</note>
    </ligand>
</feature>
<dbReference type="RefSeq" id="XP_001743535.1">
    <property type="nucleotide sequence ID" value="XM_001743483.1"/>
</dbReference>
<keyword evidence="10" id="KW-0547">Nucleotide-binding</keyword>
<dbReference type="GO" id="GO:0070588">
    <property type="term" value="P:calcium ion transmembrane transport"/>
    <property type="evidence" value="ECO:0000318"/>
    <property type="project" value="GO_Central"/>
</dbReference>
<evidence type="ECO:0000256" key="2">
    <source>
        <dbReference type="ARBA" id="ARBA00009848"/>
    </source>
</evidence>
<feature type="binding site" evidence="10">
    <location>
        <begin position="72"/>
        <end position="74"/>
    </location>
    <ligand>
        <name>ATP</name>
        <dbReference type="ChEBI" id="CHEBI:30616"/>
        <note>ligand shared between two neighboring subunits of the homotrimer</note>
    </ligand>
</feature>
<keyword evidence="9" id="KW-0407">Ion channel</keyword>
<evidence type="ECO:0000256" key="11">
    <source>
        <dbReference type="PIRSR" id="PIRSR005713-2"/>
    </source>
</evidence>
<accession>A9URI5</accession>
<dbReference type="GO" id="GO:0012505">
    <property type="term" value="C:endomembrane system"/>
    <property type="evidence" value="ECO:0007669"/>
    <property type="project" value="UniProtKB-SubCell"/>
</dbReference>
<feature type="binding site" evidence="10">
    <location>
        <position position="213"/>
    </location>
    <ligand>
        <name>ATP</name>
        <dbReference type="ChEBI" id="CHEBI:30616"/>
        <note>ligand shared between two neighboring subunits of the homotrimer</note>
    </ligand>
</feature>
<comment type="similarity">
    <text evidence="2">Belongs to the P2X receptor family.</text>
</comment>
<keyword evidence="15" id="KW-1185">Reference proteome</keyword>
<dbReference type="InterPro" id="IPR059116">
    <property type="entry name" value="P2X_receptor"/>
</dbReference>
<evidence type="ECO:0000256" key="6">
    <source>
        <dbReference type="ARBA" id="ARBA00023065"/>
    </source>
</evidence>
<dbReference type="AlphaFoldDB" id="A9URI5"/>
<keyword evidence="4 13" id="KW-0812">Transmembrane</keyword>
<sequence length="425" mass="47080">MAASGFWGSIQQGIYSMLEYDTLKTVHIRSKKVGLIFRLLQITILAYVVGYGIIYQKGYQEVDSAVSTVLTKVKGIAITCDNTDISSMNDCVPGDLRVWDTPDYIKPAQENDAFFVVSNSIQTSKQTQRAEGWDEDPAAPVTGSASAFNCTSDADCPRFATSRNGALTGECNTTTERCRIYGWGPVESKDEDDRATTDGLFYARHMPAVKNFTVYIKNTVFFQRFGAKFGSTDESDKVDVYTCTWSPTGLERHCPIFKIDTILNEAGITDFENQAMRNGALITIQVNYDCNLDSSAHTCSPTYKFTRLDTKSDLSAGYNFRFANYQIDPPARDLYKVYGLRFVFVVSGTAGRFSMVPLLVALGSGLGLLGLATVIADLLVTKCIRNANVYYGLKYQVVDEEDIDRAGIDHIPIGDQKLERQPLLP</sequence>
<gene>
    <name evidence="14" type="ORF">MONBRDRAFT_31366</name>
</gene>
<feature type="transmembrane region" description="Helical" evidence="13">
    <location>
        <begin position="35"/>
        <end position="54"/>
    </location>
</feature>
<keyword evidence="8" id="KW-1071">Ligand-gated ion channel</keyword>
<dbReference type="PANTHER" id="PTHR10125:SF31">
    <property type="entry name" value="P2X RECEPTOR E"/>
    <property type="match status" value="1"/>
</dbReference>
<dbReference type="Pfam" id="PF00864">
    <property type="entry name" value="P2X_receptor"/>
    <property type="match status" value="1"/>
</dbReference>
<evidence type="ECO:0000256" key="10">
    <source>
        <dbReference type="PIRSR" id="PIRSR005713-1"/>
    </source>
</evidence>
<dbReference type="KEGG" id="mbr:MONBRDRAFT_31366"/>
<feature type="disulfide bond" evidence="11">
    <location>
        <begin position="243"/>
        <end position="254"/>
    </location>
</feature>
<feature type="disulfide bond" evidence="11">
    <location>
        <begin position="150"/>
        <end position="171"/>
    </location>
</feature>
<keyword evidence="10" id="KW-0067">ATP-binding</keyword>
<organism evidence="14 15">
    <name type="scientific">Monosiga brevicollis</name>
    <name type="common">Choanoflagellate</name>
    <dbReference type="NCBI Taxonomy" id="81824"/>
    <lineage>
        <taxon>Eukaryota</taxon>
        <taxon>Choanoflagellata</taxon>
        <taxon>Craspedida</taxon>
        <taxon>Salpingoecidae</taxon>
        <taxon>Monosiga</taxon>
    </lineage>
</organism>
<protein>
    <submittedName>
        <fullName evidence="14">Uncharacterized protein</fullName>
    </submittedName>
</protein>
<evidence type="ECO:0000256" key="4">
    <source>
        <dbReference type="ARBA" id="ARBA00022692"/>
    </source>
</evidence>
<keyword evidence="6" id="KW-0406">Ion transport</keyword>
<dbReference type="Gene3D" id="2.60.490.10">
    <property type="entry name" value="atp-gated p2x4 ion channel domain"/>
    <property type="match status" value="1"/>
</dbReference>
<feature type="glycosylation site" description="N-linked (GlcNAc...) asparagine" evidence="12">
    <location>
        <position position="211"/>
    </location>
</feature>
<keyword evidence="3" id="KW-0813">Transport</keyword>
<dbReference type="InterPro" id="IPR001429">
    <property type="entry name" value="P2X_purnocptor"/>
</dbReference>
<keyword evidence="11" id="KW-1015">Disulfide bond</keyword>
<proteinExistence type="inferred from homology"/>
<evidence type="ECO:0000313" key="14">
    <source>
        <dbReference type="EMBL" id="EDQ92249.1"/>
    </source>
</evidence>
<dbReference type="FunCoup" id="A9URI5">
    <property type="interactions" value="195"/>
</dbReference>
<dbReference type="GO" id="GO:0033198">
    <property type="term" value="P:response to ATP"/>
    <property type="evidence" value="ECO:0007669"/>
    <property type="project" value="InterPro"/>
</dbReference>
<dbReference type="GO" id="GO:0001614">
    <property type="term" value="F:purinergic nucleotide receptor activity"/>
    <property type="evidence" value="ECO:0007669"/>
    <property type="project" value="InterPro"/>
</dbReference>
<dbReference type="GO" id="GO:0005886">
    <property type="term" value="C:plasma membrane"/>
    <property type="evidence" value="ECO:0007669"/>
    <property type="project" value="InterPro"/>
</dbReference>
<evidence type="ECO:0000313" key="15">
    <source>
        <dbReference type="Proteomes" id="UP000001357"/>
    </source>
</evidence>
<evidence type="ECO:0000256" key="8">
    <source>
        <dbReference type="ARBA" id="ARBA00023286"/>
    </source>
</evidence>
<dbReference type="GO" id="GO:0005524">
    <property type="term" value="F:ATP binding"/>
    <property type="evidence" value="ECO:0007669"/>
    <property type="project" value="UniProtKB-KW"/>
</dbReference>
<evidence type="ECO:0000256" key="13">
    <source>
        <dbReference type="SAM" id="Phobius"/>
    </source>
</evidence>
<evidence type="ECO:0000256" key="5">
    <source>
        <dbReference type="ARBA" id="ARBA00022989"/>
    </source>
</evidence>
<dbReference type="OMA" id="NNCVPGY"/>
<evidence type="ECO:0000256" key="1">
    <source>
        <dbReference type="ARBA" id="ARBA00004308"/>
    </source>
</evidence>
<feature type="transmembrane region" description="Helical" evidence="13">
    <location>
        <begin position="355"/>
        <end position="380"/>
    </location>
</feature>
<feature type="binding site" evidence="10">
    <location>
        <begin position="319"/>
        <end position="321"/>
    </location>
    <ligand>
        <name>ATP</name>
        <dbReference type="ChEBI" id="CHEBI:30616"/>
        <note>ligand shared between two neighboring subunits of the homotrimer</note>
    </ligand>
</feature>
<feature type="disulfide bond" evidence="11">
    <location>
        <begin position="290"/>
        <end position="299"/>
    </location>
</feature>
<dbReference type="GO" id="GO:0016020">
    <property type="term" value="C:membrane"/>
    <property type="evidence" value="ECO:0000318"/>
    <property type="project" value="GO_Central"/>
</dbReference>
<dbReference type="GeneID" id="5888364"/>
<dbReference type="GO" id="GO:0004931">
    <property type="term" value="F:extracellularly ATP-gated monoatomic cation channel activity"/>
    <property type="evidence" value="ECO:0000318"/>
    <property type="project" value="GO_Central"/>
</dbReference>